<comment type="similarity">
    <text evidence="1">Belongs to the V-ATPase F subunit family.</text>
</comment>
<accession>A0A7J3UYQ1</accession>
<sequence length="99" mass="10769">MKIFFVGSPQLVEGYKIAGVHPIAVTSDDEFLRALEGLLSNEEAGIVLMDGDYVSAVGEKIERLKTRSKLPVYLEVPGKKSGTTVDLKSMISRIMGVKV</sequence>
<evidence type="ECO:0000313" key="4">
    <source>
        <dbReference type="EMBL" id="HHI48991.1"/>
    </source>
</evidence>
<name>A0A7J3UYQ1_9CREN</name>
<evidence type="ECO:0000256" key="1">
    <source>
        <dbReference type="ARBA" id="ARBA00010148"/>
    </source>
</evidence>
<dbReference type="Pfam" id="PF01990">
    <property type="entry name" value="ATP-synt_F"/>
    <property type="match status" value="1"/>
</dbReference>
<dbReference type="InterPro" id="IPR008218">
    <property type="entry name" value="ATPase_V1-cplx_f_g_su"/>
</dbReference>
<dbReference type="EMBL" id="DRVT01000026">
    <property type="protein sequence ID" value="HHI48991.1"/>
    <property type="molecule type" value="Genomic_DNA"/>
</dbReference>
<dbReference type="SUPFAM" id="SSF159468">
    <property type="entry name" value="AtpF-like"/>
    <property type="match status" value="1"/>
</dbReference>
<evidence type="ECO:0008006" key="5">
    <source>
        <dbReference type="Google" id="ProtNLM"/>
    </source>
</evidence>
<dbReference type="AlphaFoldDB" id="A0A7J3UYQ1"/>
<dbReference type="InterPro" id="IPR036906">
    <property type="entry name" value="ATPase_V1_fsu_sf"/>
</dbReference>
<evidence type="ECO:0000256" key="3">
    <source>
        <dbReference type="ARBA" id="ARBA00023065"/>
    </source>
</evidence>
<dbReference type="Gene3D" id="3.40.50.10580">
    <property type="entry name" value="ATPase, V1 complex, subunit F"/>
    <property type="match status" value="1"/>
</dbReference>
<dbReference type="GO" id="GO:0046961">
    <property type="term" value="F:proton-transporting ATPase activity, rotational mechanism"/>
    <property type="evidence" value="ECO:0007669"/>
    <property type="project" value="InterPro"/>
</dbReference>
<comment type="caution">
    <text evidence="4">The sequence shown here is derived from an EMBL/GenBank/DDBJ whole genome shotgun (WGS) entry which is preliminary data.</text>
</comment>
<keyword evidence="3" id="KW-0406">Ion transport</keyword>
<evidence type="ECO:0000256" key="2">
    <source>
        <dbReference type="ARBA" id="ARBA00022448"/>
    </source>
</evidence>
<reference evidence="4" key="1">
    <citation type="journal article" date="2020" name="mSystems">
        <title>Genome- and Community-Level Interaction Insights into Carbon Utilization and Element Cycling Functions of Hydrothermarchaeota in Hydrothermal Sediment.</title>
        <authorList>
            <person name="Zhou Z."/>
            <person name="Liu Y."/>
            <person name="Xu W."/>
            <person name="Pan J."/>
            <person name="Luo Z.H."/>
            <person name="Li M."/>
        </authorList>
    </citation>
    <scope>NUCLEOTIDE SEQUENCE [LARGE SCALE GENOMIC DNA]</scope>
    <source>
        <strain evidence="4">SpSt-1038</strain>
    </source>
</reference>
<protein>
    <recommendedName>
        <fullName evidence="5">V-type ATP synthase subunit F</fullName>
    </recommendedName>
</protein>
<gene>
    <name evidence="4" type="ORF">ENL91_02345</name>
</gene>
<keyword evidence="2" id="KW-0813">Transport</keyword>
<organism evidence="4">
    <name type="scientific">Candidatus Methanosuratincola petrocarbonis</name>
    <name type="common">ex Vanwonterghem et al. 2016</name>
    <dbReference type="NCBI Taxonomy" id="1867261"/>
    <lineage>
        <taxon>Archaea</taxon>
        <taxon>Thermoproteota</taxon>
        <taxon>Methanosuratincolia</taxon>
        <taxon>Candidatus Methanomethylicales</taxon>
        <taxon>Candidatus Methanomethylicaceae</taxon>
        <taxon>Candidatus Methanosuratincola (ex Vanwonterghem et al. 2016)</taxon>
    </lineage>
</organism>
<proteinExistence type="inferred from homology"/>